<dbReference type="EMBL" id="JAKIKT010000001">
    <property type="protein sequence ID" value="MCL2912821.1"/>
    <property type="molecule type" value="Genomic_DNA"/>
</dbReference>
<evidence type="ECO:0000313" key="1">
    <source>
        <dbReference type="EMBL" id="MCL2912821.1"/>
    </source>
</evidence>
<sequence>MKIDLWFATPVYHHDASEAEAGMIQSSVAQMLDTEYKEILSRDDAKSRSYIQSRHLEHRQVLHKYQLDELHHWLTQHCGGFIKKLHPDAKALEIRESWLNFYFPGDSQEVHHHMHPTSPSFISGSLYLEAEPNSGDIKFYHPAFGASGYQSSQGLETFEASYAPKPNRLVLFRSHVPHGVMQNRSDKVRISLSFNVYIQD</sequence>
<evidence type="ECO:0000313" key="2">
    <source>
        <dbReference type="Proteomes" id="UP001202831"/>
    </source>
</evidence>
<dbReference type="Pfam" id="PF13759">
    <property type="entry name" value="2OG-FeII_Oxy_5"/>
    <property type="match status" value="1"/>
</dbReference>
<proteinExistence type="predicted"/>
<keyword evidence="2" id="KW-1185">Reference proteome</keyword>
<dbReference type="Proteomes" id="UP001202831">
    <property type="component" value="Unassembled WGS sequence"/>
</dbReference>
<comment type="caution">
    <text evidence="1">The sequence shown here is derived from an EMBL/GenBank/DDBJ whole genome shotgun (WGS) entry which is preliminary data.</text>
</comment>
<gene>
    <name evidence="1" type="ORF">L2725_03310</name>
</gene>
<dbReference type="SUPFAM" id="SSF51197">
    <property type="entry name" value="Clavaminate synthase-like"/>
    <property type="match status" value="1"/>
</dbReference>
<dbReference type="Gene3D" id="2.60.120.620">
    <property type="entry name" value="q2cbj1_9rhob like domain"/>
    <property type="match status" value="1"/>
</dbReference>
<dbReference type="RefSeq" id="WP_249247641.1">
    <property type="nucleotide sequence ID" value="NZ_JAKIKT010000001.1"/>
</dbReference>
<protein>
    <submittedName>
        <fullName evidence="1">2OG-Fe(II) oxygenase family protein</fullName>
    </submittedName>
</protein>
<name>A0ABT0N2Z5_9GAMM</name>
<dbReference type="InterPro" id="IPR012668">
    <property type="entry name" value="CHP02466"/>
</dbReference>
<accession>A0ABT0N2Z5</accession>
<dbReference type="NCBIfam" id="TIGR02466">
    <property type="entry name" value="TIGR02466 family protein"/>
    <property type="match status" value="1"/>
</dbReference>
<organism evidence="1 2">
    <name type="scientific">Shewanella corallii</name>
    <dbReference type="NCBI Taxonomy" id="560080"/>
    <lineage>
        <taxon>Bacteria</taxon>
        <taxon>Pseudomonadati</taxon>
        <taxon>Pseudomonadota</taxon>
        <taxon>Gammaproteobacteria</taxon>
        <taxon>Alteromonadales</taxon>
        <taxon>Shewanellaceae</taxon>
        <taxon>Shewanella</taxon>
    </lineage>
</organism>
<reference evidence="1 2" key="1">
    <citation type="submission" date="2022-01" db="EMBL/GenBank/DDBJ databases">
        <title>Whole genome-based taxonomy of the Shewanellaceae.</title>
        <authorList>
            <person name="Martin-Rodriguez A.J."/>
        </authorList>
    </citation>
    <scope>NUCLEOTIDE SEQUENCE [LARGE SCALE GENOMIC DNA]</scope>
    <source>
        <strain evidence="1 2">DSM 21332</strain>
    </source>
</reference>